<keyword evidence="2" id="KW-1185">Reference proteome</keyword>
<evidence type="ECO:0000313" key="2">
    <source>
        <dbReference type="Proteomes" id="UP001058974"/>
    </source>
</evidence>
<dbReference type="Gramene" id="Psat04G0219600-T1">
    <property type="protein sequence ID" value="KAI5417490.1"/>
    <property type="gene ID" value="KIW84_042196"/>
</dbReference>
<evidence type="ECO:0008006" key="3">
    <source>
        <dbReference type="Google" id="ProtNLM"/>
    </source>
</evidence>
<accession>A0A9D4XEP2</accession>
<evidence type="ECO:0000313" key="1">
    <source>
        <dbReference type="EMBL" id="KAI5417490.1"/>
    </source>
</evidence>
<dbReference type="AlphaFoldDB" id="A0A9D4XEP2"/>
<name>A0A9D4XEP2_PEA</name>
<proteinExistence type="predicted"/>
<protein>
    <recommendedName>
        <fullName evidence="3">Reverse transcriptase domain-containing protein</fullName>
    </recommendedName>
</protein>
<comment type="caution">
    <text evidence="1">The sequence shown here is derived from an EMBL/GenBank/DDBJ whole genome shotgun (WGS) entry which is preliminary data.</text>
</comment>
<sequence>MLAHELMKGYIRRHQSPHCVIQMDIQKAYDTVEWLVLNFPEQFVDWTMTCVCSISYRFAIRGQTTKSGKDEITKKAPISWDKIYSPKGAGGLNNGDLKTWNQETVGSYYGIFRPKMISYG</sequence>
<reference evidence="1 2" key="1">
    <citation type="journal article" date="2022" name="Nat. Genet.">
        <title>Improved pea reference genome and pan-genome highlight genomic features and evolutionary characteristics.</title>
        <authorList>
            <person name="Yang T."/>
            <person name="Liu R."/>
            <person name="Luo Y."/>
            <person name="Hu S."/>
            <person name="Wang D."/>
            <person name="Wang C."/>
            <person name="Pandey M.K."/>
            <person name="Ge S."/>
            <person name="Xu Q."/>
            <person name="Li N."/>
            <person name="Li G."/>
            <person name="Huang Y."/>
            <person name="Saxena R.K."/>
            <person name="Ji Y."/>
            <person name="Li M."/>
            <person name="Yan X."/>
            <person name="He Y."/>
            <person name="Liu Y."/>
            <person name="Wang X."/>
            <person name="Xiang C."/>
            <person name="Varshney R.K."/>
            <person name="Ding H."/>
            <person name="Gao S."/>
            <person name="Zong X."/>
        </authorList>
    </citation>
    <scope>NUCLEOTIDE SEQUENCE [LARGE SCALE GENOMIC DNA]</scope>
    <source>
        <strain evidence="1 2">cv. Zhongwan 6</strain>
    </source>
</reference>
<dbReference type="Proteomes" id="UP001058974">
    <property type="component" value="Chromosome 4"/>
</dbReference>
<organism evidence="1 2">
    <name type="scientific">Pisum sativum</name>
    <name type="common">Garden pea</name>
    <name type="synonym">Lathyrus oleraceus</name>
    <dbReference type="NCBI Taxonomy" id="3888"/>
    <lineage>
        <taxon>Eukaryota</taxon>
        <taxon>Viridiplantae</taxon>
        <taxon>Streptophyta</taxon>
        <taxon>Embryophyta</taxon>
        <taxon>Tracheophyta</taxon>
        <taxon>Spermatophyta</taxon>
        <taxon>Magnoliopsida</taxon>
        <taxon>eudicotyledons</taxon>
        <taxon>Gunneridae</taxon>
        <taxon>Pentapetalae</taxon>
        <taxon>rosids</taxon>
        <taxon>fabids</taxon>
        <taxon>Fabales</taxon>
        <taxon>Fabaceae</taxon>
        <taxon>Papilionoideae</taxon>
        <taxon>50 kb inversion clade</taxon>
        <taxon>NPAAA clade</taxon>
        <taxon>Hologalegina</taxon>
        <taxon>IRL clade</taxon>
        <taxon>Fabeae</taxon>
        <taxon>Lathyrus</taxon>
    </lineage>
</organism>
<dbReference type="EMBL" id="JAMSHJ010000004">
    <property type="protein sequence ID" value="KAI5417490.1"/>
    <property type="molecule type" value="Genomic_DNA"/>
</dbReference>
<gene>
    <name evidence="1" type="ORF">KIW84_042196</name>
</gene>